<dbReference type="EMBL" id="MKIO01000022">
    <property type="protein sequence ID" value="OLP56262.1"/>
    <property type="molecule type" value="Genomic_DNA"/>
</dbReference>
<dbReference type="SUPFAM" id="SSF48452">
    <property type="entry name" value="TPR-like"/>
    <property type="match status" value="1"/>
</dbReference>
<dbReference type="InterPro" id="IPR036388">
    <property type="entry name" value="WH-like_DNA-bd_sf"/>
</dbReference>
<reference evidence="2 3" key="1">
    <citation type="submission" date="2016-09" db="EMBL/GenBank/DDBJ databases">
        <title>Rhizobium sp. nov., a novel species isolated from the rice rhizosphere.</title>
        <authorList>
            <person name="Zhao J."/>
            <person name="Zhang X."/>
        </authorList>
    </citation>
    <scope>NUCLEOTIDE SEQUENCE [LARGE SCALE GENOMIC DNA]</scope>
    <source>
        <strain evidence="2 3">MH17</strain>
    </source>
</reference>
<protein>
    <submittedName>
        <fullName evidence="2">SARP family transcriptional regulator</fullName>
    </submittedName>
</protein>
<accession>A0A1Q9ALS8</accession>
<evidence type="ECO:0000259" key="1">
    <source>
        <dbReference type="SMART" id="SM01043"/>
    </source>
</evidence>
<sequence length="642" mass="71466">MADEADQMQLRLFGLPHYGGTSAEFFPAKAYILLAALLLAPHQTLSRQTAASLLWEDVEHKRALGNLRQLILRMRNLTGSSDGFVKGDGNNLLAGHLAETSDLGRFLRSLNFDAPAERSDALLAVGGELLQGLDVGQHHLYLWLLSERRRLKDLFFSAYVQLMDELTRFGAGKGADIAKLTAAAVRLEPDREETYQAAMSAYARAGNVLESNKIFEALQHELRADGRVPEAATFALHRRLRSASVSSYDKDRDGNLGDRPRRKLARVAFLRPARLDGRPPAGGIRAFMEDVANSLARFRSFSVLAPHSTFAFETDTCDDRYSLLRVDYRVVARVFDDARLSVSLIDEQGGEIVWSLEIVLAERHIHSAFRVLSKQVAIALAHEIERIQIEPGRQHNGEAYRLMLEGQQLLNGRCDLPFIRRARSLFRRAIDLDHSLAAARARIAQTLQLEWLMLGGNDPHLLHRAKAEAEASREIDPALGVGFWMEAVVALYQRDFDRSAEKFFEAEALAPNSADLLLQHADALAHFGDCETAWEKFQSAIDLNPLAPDIYWWAGASIAFDRKDYIGAVNLCSHMNNDEPALRILTASHALSGDLDNARRCAGRLRENYPGMSARDIAALSPDRDPAANENFCNALRLAGIK</sequence>
<dbReference type="InterPro" id="IPR005158">
    <property type="entry name" value="BTAD"/>
</dbReference>
<dbReference type="InterPro" id="IPR051677">
    <property type="entry name" value="AfsR-DnrI-RedD_regulator"/>
</dbReference>
<gene>
    <name evidence="2" type="ORF">BJF92_15285</name>
</gene>
<organism evidence="2 3">
    <name type="scientific">Xaviernesmea rhizosphaerae</name>
    <dbReference type="NCBI Taxonomy" id="1672749"/>
    <lineage>
        <taxon>Bacteria</taxon>
        <taxon>Pseudomonadati</taxon>
        <taxon>Pseudomonadota</taxon>
        <taxon>Alphaproteobacteria</taxon>
        <taxon>Hyphomicrobiales</taxon>
        <taxon>Rhizobiaceae</taxon>
        <taxon>Rhizobium/Agrobacterium group</taxon>
        <taxon>Xaviernesmea</taxon>
    </lineage>
</organism>
<feature type="domain" description="Bacterial transcriptional activator" evidence="1">
    <location>
        <begin position="101"/>
        <end position="241"/>
    </location>
</feature>
<dbReference type="PANTHER" id="PTHR35807">
    <property type="entry name" value="TRANSCRIPTIONAL REGULATOR REDD-RELATED"/>
    <property type="match status" value="1"/>
</dbReference>
<name>A0A1Q9ALS8_9HYPH</name>
<evidence type="ECO:0000313" key="2">
    <source>
        <dbReference type="EMBL" id="OLP56262.1"/>
    </source>
</evidence>
<dbReference type="Proteomes" id="UP000186143">
    <property type="component" value="Unassembled WGS sequence"/>
</dbReference>
<dbReference type="Gene3D" id="1.10.10.10">
    <property type="entry name" value="Winged helix-like DNA-binding domain superfamily/Winged helix DNA-binding domain"/>
    <property type="match status" value="1"/>
</dbReference>
<comment type="caution">
    <text evidence="2">The sequence shown here is derived from an EMBL/GenBank/DDBJ whole genome shotgun (WGS) entry which is preliminary data.</text>
</comment>
<dbReference type="InterPro" id="IPR011990">
    <property type="entry name" value="TPR-like_helical_dom_sf"/>
</dbReference>
<dbReference type="Pfam" id="PF03704">
    <property type="entry name" value="BTAD"/>
    <property type="match status" value="1"/>
</dbReference>
<dbReference type="AlphaFoldDB" id="A0A1Q9ALS8"/>
<dbReference type="Gene3D" id="1.25.40.10">
    <property type="entry name" value="Tetratricopeptide repeat domain"/>
    <property type="match status" value="2"/>
</dbReference>
<dbReference type="STRING" id="1672749.BJF92_15285"/>
<evidence type="ECO:0000313" key="3">
    <source>
        <dbReference type="Proteomes" id="UP000186143"/>
    </source>
</evidence>
<proteinExistence type="predicted"/>
<dbReference type="SMART" id="SM01043">
    <property type="entry name" value="BTAD"/>
    <property type="match status" value="1"/>
</dbReference>